<keyword evidence="9" id="KW-0675">Receptor</keyword>
<reference evidence="14" key="3">
    <citation type="submission" date="2023-05" db="EMBL/GenBank/DDBJ databases">
        <authorList>
            <person name="Smith C.H."/>
        </authorList>
    </citation>
    <scope>NUCLEOTIDE SEQUENCE</scope>
    <source>
        <strain evidence="14">CHS0354</strain>
        <tissue evidence="14">Mantle</tissue>
    </source>
</reference>
<comment type="subcellular location">
    <subcellularLocation>
        <location evidence="1">Membrane</location>
        <topology evidence="1">Single-pass membrane protein</topology>
    </subcellularLocation>
</comment>
<keyword evidence="3" id="KW-0433">Leucine-rich repeat</keyword>
<evidence type="ECO:0000256" key="5">
    <source>
        <dbReference type="ARBA" id="ARBA00022729"/>
    </source>
</evidence>
<dbReference type="AlphaFoldDB" id="A0AAE0TFS3"/>
<evidence type="ECO:0000256" key="8">
    <source>
        <dbReference type="ARBA" id="ARBA00023136"/>
    </source>
</evidence>
<accession>A0AAE0TFS3</accession>
<evidence type="ECO:0000256" key="6">
    <source>
        <dbReference type="ARBA" id="ARBA00022737"/>
    </source>
</evidence>
<proteinExistence type="inferred from homology"/>
<dbReference type="SUPFAM" id="SSF52058">
    <property type="entry name" value="L domain-like"/>
    <property type="match status" value="2"/>
</dbReference>
<evidence type="ECO:0000256" key="2">
    <source>
        <dbReference type="ARBA" id="ARBA00009634"/>
    </source>
</evidence>
<dbReference type="Gene3D" id="3.80.10.10">
    <property type="entry name" value="Ribonuclease Inhibitor"/>
    <property type="match status" value="3"/>
</dbReference>
<dbReference type="Pfam" id="PF01582">
    <property type="entry name" value="TIR"/>
    <property type="match status" value="1"/>
</dbReference>
<dbReference type="GO" id="GO:0005886">
    <property type="term" value="C:plasma membrane"/>
    <property type="evidence" value="ECO:0007669"/>
    <property type="project" value="TreeGrafter"/>
</dbReference>
<dbReference type="Pfam" id="PF13855">
    <property type="entry name" value="LRR_8"/>
    <property type="match status" value="1"/>
</dbReference>
<feature type="domain" description="TIR" evidence="13">
    <location>
        <begin position="619"/>
        <end position="742"/>
    </location>
</feature>
<keyword evidence="10" id="KW-0325">Glycoprotein</keyword>
<dbReference type="InterPro" id="IPR035897">
    <property type="entry name" value="Toll_tir_struct_dom_sf"/>
</dbReference>
<evidence type="ECO:0000256" key="3">
    <source>
        <dbReference type="ARBA" id="ARBA00022614"/>
    </source>
</evidence>
<keyword evidence="7 11" id="KW-1133">Transmembrane helix</keyword>
<evidence type="ECO:0000256" key="7">
    <source>
        <dbReference type="ARBA" id="ARBA00022989"/>
    </source>
</evidence>
<evidence type="ECO:0000256" key="4">
    <source>
        <dbReference type="ARBA" id="ARBA00022692"/>
    </source>
</evidence>
<evidence type="ECO:0000313" key="15">
    <source>
        <dbReference type="Proteomes" id="UP001195483"/>
    </source>
</evidence>
<protein>
    <recommendedName>
        <fullName evidence="13">TIR domain-containing protein</fullName>
    </recommendedName>
</protein>
<keyword evidence="6" id="KW-0677">Repeat</keyword>
<gene>
    <name evidence="14" type="ORF">CHS0354_019563</name>
</gene>
<sequence length="806" mass="92148">MEIRFTLIINLILVVILHTSEANVTCTVNDISYICKNIAKETDFPLSLPANIRKVTLFGTDALDRSFPNGLFRSQTWANISELSILEFTDVDFVEKDFLVGLEKLIFLSISSCPDLEHIDPDVFHSTPDLEALYLDGNSYLKIYAVEAALNGKLGKLKYLSLIGIQATQRHVVLGENFTKALSTKNLTYLDISGVKTILVEQVAVVEEVLSNVKYLNVSDSTLLASYGVQIQIDSLLRNVELVDITSCKSLGQYAVESRDSIISRASFPNVKYLFAQHIAEPNIQVRLNAIFTFENYVLQDLKMLDLSNNNIIYVNLTFFGIFKSPSFEILNLANNNMEYISPSFLCSFPSLKLLDLSNNQLHKMQTMENFSYTFSYNKNLEILFLRNNSLSALPLNLFSSNTKLRIIDLSENELTYINIDLHNTWHLRLIDLRKNRIKRLPAAFLRQLDQIFLHQGSQREEKTSNANILLNQFQDKRLIAEKYRYGYNASESTKLEEKQGIIPQYLMLNVLENPLVCDCESLDFVEWILFANISIVNRTTLTCEYQNNEELLSNEFVEMVRENCRFAHILGIGIGSLAAIMISIIAFGIMIHLRRRKAHHHQNFTILKREILHDNTHFNFVVFLSYCSQDSHIVDDFILPSLNKFIKKTFNTQKDLVCTGADSFVPGMLIIEEIHRCINESLVIVPVITPAFLESRWSLKECVDAIERHRKVVVLMKEHTDISGTIGTIKHLIAQYTRATWSYNEGHFVMRPSWNTICDGIIQTASEAFRNHRRQNCNATIELVSLVKSKNTFDESPQSHSLVVE</sequence>
<evidence type="ECO:0000256" key="10">
    <source>
        <dbReference type="ARBA" id="ARBA00023180"/>
    </source>
</evidence>
<feature type="chain" id="PRO_5042139145" description="TIR domain-containing protein" evidence="12">
    <location>
        <begin position="23"/>
        <end position="806"/>
    </location>
</feature>
<dbReference type="InterPro" id="IPR000157">
    <property type="entry name" value="TIR_dom"/>
</dbReference>
<keyword evidence="5 12" id="KW-0732">Signal</keyword>
<name>A0AAE0TFS3_9BIVA</name>
<keyword evidence="15" id="KW-1185">Reference proteome</keyword>
<comment type="caution">
    <text evidence="14">The sequence shown here is derived from an EMBL/GenBank/DDBJ whole genome shotgun (WGS) entry which is preliminary data.</text>
</comment>
<evidence type="ECO:0000259" key="13">
    <source>
        <dbReference type="PROSITE" id="PS50104"/>
    </source>
</evidence>
<comment type="similarity">
    <text evidence="2">Belongs to the Toll-like receptor family.</text>
</comment>
<dbReference type="GO" id="GO:0038023">
    <property type="term" value="F:signaling receptor activity"/>
    <property type="evidence" value="ECO:0007669"/>
    <property type="project" value="TreeGrafter"/>
</dbReference>
<dbReference type="PANTHER" id="PTHR24365:SF541">
    <property type="entry name" value="PROTEIN TOLL-RELATED"/>
    <property type="match status" value="1"/>
</dbReference>
<keyword evidence="8 11" id="KW-0472">Membrane</keyword>
<dbReference type="PROSITE" id="PS50104">
    <property type="entry name" value="TIR"/>
    <property type="match status" value="1"/>
</dbReference>
<dbReference type="Proteomes" id="UP001195483">
    <property type="component" value="Unassembled WGS sequence"/>
</dbReference>
<evidence type="ECO:0000256" key="9">
    <source>
        <dbReference type="ARBA" id="ARBA00023170"/>
    </source>
</evidence>
<dbReference type="Gene3D" id="3.40.50.10140">
    <property type="entry name" value="Toll/interleukin-1 receptor homology (TIR) domain"/>
    <property type="match status" value="1"/>
</dbReference>
<reference evidence="14" key="1">
    <citation type="journal article" date="2021" name="Genome Biol. Evol.">
        <title>A High-Quality Reference Genome for a Parasitic Bivalve with Doubly Uniparental Inheritance (Bivalvia: Unionida).</title>
        <authorList>
            <person name="Smith C.H."/>
        </authorList>
    </citation>
    <scope>NUCLEOTIDE SEQUENCE</scope>
    <source>
        <strain evidence="14">CHS0354</strain>
    </source>
</reference>
<evidence type="ECO:0000256" key="12">
    <source>
        <dbReference type="SAM" id="SignalP"/>
    </source>
</evidence>
<dbReference type="PROSITE" id="PS51450">
    <property type="entry name" value="LRR"/>
    <property type="match status" value="1"/>
</dbReference>
<reference evidence="14" key="2">
    <citation type="journal article" date="2021" name="Genome Biol. Evol.">
        <title>Developing a high-quality reference genome for a parasitic bivalve with doubly uniparental inheritance (Bivalvia: Unionida).</title>
        <authorList>
            <person name="Smith C.H."/>
        </authorList>
    </citation>
    <scope>NUCLEOTIDE SEQUENCE</scope>
    <source>
        <strain evidence="14">CHS0354</strain>
        <tissue evidence="14">Mantle</tissue>
    </source>
</reference>
<dbReference type="EMBL" id="JAEAOA010001197">
    <property type="protein sequence ID" value="KAK3609552.1"/>
    <property type="molecule type" value="Genomic_DNA"/>
</dbReference>
<dbReference type="GO" id="GO:0007165">
    <property type="term" value="P:signal transduction"/>
    <property type="evidence" value="ECO:0007669"/>
    <property type="project" value="InterPro"/>
</dbReference>
<organism evidence="14 15">
    <name type="scientific">Potamilus streckersoni</name>
    <dbReference type="NCBI Taxonomy" id="2493646"/>
    <lineage>
        <taxon>Eukaryota</taxon>
        <taxon>Metazoa</taxon>
        <taxon>Spiralia</taxon>
        <taxon>Lophotrochozoa</taxon>
        <taxon>Mollusca</taxon>
        <taxon>Bivalvia</taxon>
        <taxon>Autobranchia</taxon>
        <taxon>Heteroconchia</taxon>
        <taxon>Palaeoheterodonta</taxon>
        <taxon>Unionida</taxon>
        <taxon>Unionoidea</taxon>
        <taxon>Unionidae</taxon>
        <taxon>Ambleminae</taxon>
        <taxon>Lampsilini</taxon>
        <taxon>Potamilus</taxon>
    </lineage>
</organism>
<dbReference type="PANTHER" id="PTHR24365">
    <property type="entry name" value="TOLL-LIKE RECEPTOR"/>
    <property type="match status" value="1"/>
</dbReference>
<keyword evidence="4 11" id="KW-0812">Transmembrane</keyword>
<evidence type="ECO:0000256" key="1">
    <source>
        <dbReference type="ARBA" id="ARBA00004167"/>
    </source>
</evidence>
<dbReference type="InterPro" id="IPR001611">
    <property type="entry name" value="Leu-rich_rpt"/>
</dbReference>
<dbReference type="SMART" id="SM00255">
    <property type="entry name" value="TIR"/>
    <property type="match status" value="1"/>
</dbReference>
<dbReference type="SMART" id="SM00369">
    <property type="entry name" value="LRR_TYP"/>
    <property type="match status" value="4"/>
</dbReference>
<feature type="transmembrane region" description="Helical" evidence="11">
    <location>
        <begin position="567"/>
        <end position="592"/>
    </location>
</feature>
<dbReference type="SUPFAM" id="SSF52200">
    <property type="entry name" value="Toll/Interleukin receptor TIR domain"/>
    <property type="match status" value="1"/>
</dbReference>
<evidence type="ECO:0000313" key="14">
    <source>
        <dbReference type="EMBL" id="KAK3609552.1"/>
    </source>
</evidence>
<dbReference type="InterPro" id="IPR032675">
    <property type="entry name" value="LRR_dom_sf"/>
</dbReference>
<dbReference type="InterPro" id="IPR003591">
    <property type="entry name" value="Leu-rich_rpt_typical-subtyp"/>
</dbReference>
<evidence type="ECO:0000256" key="11">
    <source>
        <dbReference type="SAM" id="Phobius"/>
    </source>
</evidence>
<feature type="signal peptide" evidence="12">
    <location>
        <begin position="1"/>
        <end position="22"/>
    </location>
</feature>